<feature type="region of interest" description="Disordered" evidence="1">
    <location>
        <begin position="69"/>
        <end position="103"/>
    </location>
</feature>
<dbReference type="InterPro" id="IPR046341">
    <property type="entry name" value="SET_dom_sf"/>
</dbReference>
<dbReference type="SUPFAM" id="SSF82199">
    <property type="entry name" value="SET domain"/>
    <property type="match status" value="1"/>
</dbReference>
<evidence type="ECO:0000259" key="3">
    <source>
        <dbReference type="PROSITE" id="PS50280"/>
    </source>
</evidence>
<name>A0A7S2XJU9_9STRA</name>
<keyword evidence="2" id="KW-0472">Membrane</keyword>
<dbReference type="PANTHER" id="PTHR13271">
    <property type="entry name" value="UNCHARACTERIZED PUTATIVE METHYLTRANSFERASE"/>
    <property type="match status" value="1"/>
</dbReference>
<feature type="compositionally biased region" description="Polar residues" evidence="1">
    <location>
        <begin position="86"/>
        <end position="97"/>
    </location>
</feature>
<dbReference type="EMBL" id="HBHQ01006013">
    <property type="protein sequence ID" value="CAD9812203.1"/>
    <property type="molecule type" value="Transcribed_RNA"/>
</dbReference>
<feature type="domain" description="SET" evidence="3">
    <location>
        <begin position="126"/>
        <end position="323"/>
    </location>
</feature>
<dbReference type="GO" id="GO:0016279">
    <property type="term" value="F:protein-lysine N-methyltransferase activity"/>
    <property type="evidence" value="ECO:0007669"/>
    <property type="project" value="TreeGrafter"/>
</dbReference>
<accession>A0A7S2XJU9</accession>
<keyword evidence="2" id="KW-0812">Transmembrane</keyword>
<dbReference type="InterPro" id="IPR050600">
    <property type="entry name" value="SETD3_SETD6_MTase"/>
</dbReference>
<feature type="region of interest" description="Disordered" evidence="1">
    <location>
        <begin position="456"/>
        <end position="527"/>
    </location>
</feature>
<feature type="transmembrane region" description="Helical" evidence="2">
    <location>
        <begin position="44"/>
        <end position="62"/>
    </location>
</feature>
<dbReference type="PROSITE" id="PS50280">
    <property type="entry name" value="SET"/>
    <property type="match status" value="1"/>
</dbReference>
<dbReference type="Gene3D" id="3.90.1410.10">
    <property type="entry name" value="set domain protein methyltransferase, domain 1"/>
    <property type="match status" value="1"/>
</dbReference>
<dbReference type="CDD" id="cd10527">
    <property type="entry name" value="SET_LSMT"/>
    <property type="match status" value="1"/>
</dbReference>
<dbReference type="AlphaFoldDB" id="A0A7S2XJU9"/>
<feature type="compositionally biased region" description="Acidic residues" evidence="1">
    <location>
        <begin position="481"/>
        <end position="527"/>
    </location>
</feature>
<sequence length="543" mass="62131">MFQSKDKKERRQQKSVSSEKIQVDTALLFRKKSRNLRKTTTMTHWRLLLVVLLGIILCIRAMEPMEETADMASSTSTSTPTCEAENPSSCEAETANDTPPKLTKEDDMYEKLIEWIRSHKLGIVSEKLEIRRADPEDASSGYGLFVKESVKKGELLYSIPWDLIITPDTGSYEATSFSCGTTRTLIQEAKKGNESSFYPYMRVFEEWDRYKAPLIEDWTEPGKDLLETITGTRLPPQNWREDGYWIFEWHKFCAGGSDELSEKAAMFVETRAEDALLVPLFDMSNHANGKAINVVLEIEHLEFFDGLAHRDIEAGEQLNHSYNLCENCGSRITSGYGTPQLFRDYGFVEQYPQRWNFGEGVRFDMNITPDKKIGINWITGFSPTRRGGLILEEEKDRLDRVLSVFMDLTKDHSLPTHEYETCKRYLHAVYTAVYSACATIQMDFDEKASKENDKLNVEDGSNATMDEEPSNSNSDTKDNNSSDEELEDAISEDDVSDEELEDDDSDEELDDDDDYSDEELEDYYSDEELDALEELNAMLGMKN</sequence>
<reference evidence="4" key="1">
    <citation type="submission" date="2021-01" db="EMBL/GenBank/DDBJ databases">
        <authorList>
            <person name="Corre E."/>
            <person name="Pelletier E."/>
            <person name="Niang G."/>
            <person name="Scheremetjew M."/>
            <person name="Finn R."/>
            <person name="Kale V."/>
            <person name="Holt S."/>
            <person name="Cochrane G."/>
            <person name="Meng A."/>
            <person name="Brown T."/>
            <person name="Cohen L."/>
        </authorList>
    </citation>
    <scope>NUCLEOTIDE SEQUENCE</scope>
    <source>
        <strain evidence="4">CCMP2084</strain>
    </source>
</reference>
<gene>
    <name evidence="4" type="ORF">ASEP1449_LOCUS4028</name>
</gene>
<evidence type="ECO:0000313" key="4">
    <source>
        <dbReference type="EMBL" id="CAD9812203.1"/>
    </source>
</evidence>
<protein>
    <recommendedName>
        <fullName evidence="3">SET domain-containing protein</fullName>
    </recommendedName>
</protein>
<dbReference type="InterPro" id="IPR001214">
    <property type="entry name" value="SET_dom"/>
</dbReference>
<dbReference type="Pfam" id="PF00856">
    <property type="entry name" value="SET"/>
    <property type="match status" value="1"/>
</dbReference>
<evidence type="ECO:0000256" key="2">
    <source>
        <dbReference type="SAM" id="Phobius"/>
    </source>
</evidence>
<keyword evidence="2" id="KW-1133">Transmembrane helix</keyword>
<proteinExistence type="predicted"/>
<evidence type="ECO:0000256" key="1">
    <source>
        <dbReference type="SAM" id="MobiDB-lite"/>
    </source>
</evidence>
<organism evidence="4">
    <name type="scientific">Attheya septentrionalis</name>
    <dbReference type="NCBI Taxonomy" id="420275"/>
    <lineage>
        <taxon>Eukaryota</taxon>
        <taxon>Sar</taxon>
        <taxon>Stramenopiles</taxon>
        <taxon>Ochrophyta</taxon>
        <taxon>Bacillariophyta</taxon>
        <taxon>Coscinodiscophyceae</taxon>
        <taxon>Chaetocerotophycidae</taxon>
        <taxon>Chaetocerotales</taxon>
        <taxon>Attheyaceae</taxon>
        <taxon>Attheya</taxon>
    </lineage>
</organism>